<gene>
    <name evidence="4" type="primary">feoB_13</name>
    <name evidence="4" type="ORF">GALL_539090</name>
</gene>
<sequence length="321" mass="33934">MFALYVLGIAAAIFTAFLLKRTALKGEATPFVMELPRYHIPTIGGVLRTTWDRLSVFILRVGKVIIIAAVVINFVGAIGIGRDGVKSAPIGESMLADVGRALTPIFHPMGITQDNWPATVGLLSGVVVKEIVVGTLNSVYDRMGQDNTPPAYDFGRDLKAALRTVPVNAKAFFGGVLDPLGFADIKTAETDRAAAAAKTGASSQTLHAMARLFTVPAAVAYLIFVLLYIPCVNTMAAIQRETGSRAWTVFAVLWGVGLGYGLAVGYYQLATFSAHPAQSLVWVGIVLLALAGAVWWLRRYGAQLDGAALPVTGASASCHAG</sequence>
<dbReference type="GO" id="GO:0015093">
    <property type="term" value="F:ferrous iron transmembrane transporter activity"/>
    <property type="evidence" value="ECO:0007669"/>
    <property type="project" value="InterPro"/>
</dbReference>
<feature type="transmembrane region" description="Helical" evidence="1">
    <location>
        <begin position="57"/>
        <end position="80"/>
    </location>
</feature>
<feature type="domain" description="Nucleoside transporter/FeoB GTPase Gate" evidence="3">
    <location>
        <begin position="59"/>
        <end position="244"/>
    </location>
</feature>
<dbReference type="Pfam" id="PF07670">
    <property type="entry name" value="Gate"/>
    <property type="match status" value="1"/>
</dbReference>
<comment type="caution">
    <text evidence="4">The sequence shown here is derived from an EMBL/GenBank/DDBJ whole genome shotgun (WGS) entry which is preliminary data.</text>
</comment>
<dbReference type="EMBL" id="MLJW01008036">
    <property type="protein sequence ID" value="OIQ64540.1"/>
    <property type="molecule type" value="Genomic_DNA"/>
</dbReference>
<dbReference type="AlphaFoldDB" id="A0A1J5PAQ8"/>
<organism evidence="4">
    <name type="scientific">mine drainage metagenome</name>
    <dbReference type="NCBI Taxonomy" id="410659"/>
    <lineage>
        <taxon>unclassified sequences</taxon>
        <taxon>metagenomes</taxon>
        <taxon>ecological metagenomes</taxon>
    </lineage>
</organism>
<keyword evidence="1" id="KW-0812">Transmembrane</keyword>
<dbReference type="Pfam" id="PF07664">
    <property type="entry name" value="FeoB_C"/>
    <property type="match status" value="1"/>
</dbReference>
<feature type="domain" description="Ferrous iron transport protein B C-terminal" evidence="2">
    <location>
        <begin position="1"/>
        <end position="53"/>
    </location>
</feature>
<accession>A0A1J5PAQ8</accession>
<feature type="transmembrane region" description="Helical" evidence="1">
    <location>
        <begin position="249"/>
        <end position="267"/>
    </location>
</feature>
<reference evidence="4" key="1">
    <citation type="submission" date="2016-10" db="EMBL/GenBank/DDBJ databases">
        <title>Sequence of Gallionella enrichment culture.</title>
        <authorList>
            <person name="Poehlein A."/>
            <person name="Muehling M."/>
            <person name="Daniel R."/>
        </authorList>
    </citation>
    <scope>NUCLEOTIDE SEQUENCE</scope>
</reference>
<feature type="transmembrane region" description="Helical" evidence="1">
    <location>
        <begin position="279"/>
        <end position="297"/>
    </location>
</feature>
<dbReference type="PANTHER" id="PTHR43185:SF1">
    <property type="entry name" value="FE(2+) TRANSPORTER FEOB"/>
    <property type="match status" value="1"/>
</dbReference>
<dbReference type="InterPro" id="IPR011642">
    <property type="entry name" value="Gate_dom"/>
</dbReference>
<evidence type="ECO:0000259" key="2">
    <source>
        <dbReference type="Pfam" id="PF07664"/>
    </source>
</evidence>
<keyword evidence="1" id="KW-1133">Transmembrane helix</keyword>
<proteinExistence type="predicted"/>
<keyword evidence="1" id="KW-0472">Membrane</keyword>
<evidence type="ECO:0000256" key="1">
    <source>
        <dbReference type="SAM" id="Phobius"/>
    </source>
</evidence>
<protein>
    <submittedName>
        <fullName evidence="4">Ferrous iron transport protein B</fullName>
    </submittedName>
</protein>
<dbReference type="GO" id="GO:0005886">
    <property type="term" value="C:plasma membrane"/>
    <property type="evidence" value="ECO:0007669"/>
    <property type="project" value="TreeGrafter"/>
</dbReference>
<feature type="transmembrane region" description="Helical" evidence="1">
    <location>
        <begin position="208"/>
        <end position="229"/>
    </location>
</feature>
<evidence type="ECO:0000259" key="3">
    <source>
        <dbReference type="Pfam" id="PF07670"/>
    </source>
</evidence>
<dbReference type="InterPro" id="IPR050860">
    <property type="entry name" value="FeoB_GTPase"/>
</dbReference>
<dbReference type="PANTHER" id="PTHR43185">
    <property type="entry name" value="FERROUS IRON TRANSPORT PROTEIN B"/>
    <property type="match status" value="1"/>
</dbReference>
<dbReference type="InterPro" id="IPR011640">
    <property type="entry name" value="Fe2_transport_prot_B_C"/>
</dbReference>
<name>A0A1J5PAQ8_9ZZZZ</name>
<evidence type="ECO:0000313" key="4">
    <source>
        <dbReference type="EMBL" id="OIQ64540.1"/>
    </source>
</evidence>